<keyword evidence="4" id="KW-0862">Zinc</keyword>
<evidence type="ECO:0000313" key="9">
    <source>
        <dbReference type="EMBL" id="CAH1100615.1"/>
    </source>
</evidence>
<feature type="compositionally biased region" description="Low complexity" evidence="7">
    <location>
        <begin position="244"/>
        <end position="256"/>
    </location>
</feature>
<dbReference type="PANTHER" id="PTHR23215:SF0">
    <property type="entry name" value="BUB3-INTERACTING AND GLEBS MOTIF-CONTAINING PROTEIN ZNF207"/>
    <property type="match status" value="1"/>
</dbReference>
<reference evidence="9" key="1">
    <citation type="submission" date="2022-01" db="EMBL/GenBank/DDBJ databases">
        <authorList>
            <person name="King R."/>
        </authorList>
    </citation>
    <scope>NUCLEOTIDE SEQUENCE</scope>
</reference>
<feature type="region of interest" description="Disordered" evidence="7">
    <location>
        <begin position="227"/>
        <end position="314"/>
    </location>
</feature>
<comment type="subcellular location">
    <subcellularLocation>
        <location evidence="1">Nucleus</location>
    </subcellularLocation>
</comment>
<dbReference type="GO" id="GO:0005634">
    <property type="term" value="C:nucleus"/>
    <property type="evidence" value="ECO:0007669"/>
    <property type="project" value="UniProtKB-SubCell"/>
</dbReference>
<protein>
    <recommendedName>
        <fullName evidence="8">BED-type domain-containing protein</fullName>
    </recommendedName>
</protein>
<name>A0A9P0CIS0_9CUCU</name>
<dbReference type="GO" id="GO:0008270">
    <property type="term" value="F:zinc ion binding"/>
    <property type="evidence" value="ECO:0007669"/>
    <property type="project" value="UniProtKB-KW"/>
</dbReference>
<keyword evidence="10" id="KW-1185">Reference proteome</keyword>
<feature type="compositionally biased region" description="Polar residues" evidence="7">
    <location>
        <begin position="275"/>
        <end position="291"/>
    </location>
</feature>
<gene>
    <name evidence="9" type="ORF">PSYICH_LOCUS1631</name>
</gene>
<proteinExistence type="predicted"/>
<organism evidence="9 10">
    <name type="scientific">Psylliodes chrysocephalus</name>
    <dbReference type="NCBI Taxonomy" id="3402493"/>
    <lineage>
        <taxon>Eukaryota</taxon>
        <taxon>Metazoa</taxon>
        <taxon>Ecdysozoa</taxon>
        <taxon>Arthropoda</taxon>
        <taxon>Hexapoda</taxon>
        <taxon>Insecta</taxon>
        <taxon>Pterygota</taxon>
        <taxon>Neoptera</taxon>
        <taxon>Endopterygota</taxon>
        <taxon>Coleoptera</taxon>
        <taxon>Polyphaga</taxon>
        <taxon>Cucujiformia</taxon>
        <taxon>Chrysomeloidea</taxon>
        <taxon>Chrysomelidae</taxon>
        <taxon>Galerucinae</taxon>
        <taxon>Alticini</taxon>
        <taxon>Psylliodes</taxon>
    </lineage>
</organism>
<dbReference type="Proteomes" id="UP001153636">
    <property type="component" value="Chromosome 10"/>
</dbReference>
<keyword evidence="5" id="KW-0539">Nucleus</keyword>
<feature type="region of interest" description="Disordered" evidence="7">
    <location>
        <begin position="92"/>
        <end position="133"/>
    </location>
</feature>
<feature type="domain" description="BED-type" evidence="8">
    <location>
        <begin position="6"/>
        <end position="65"/>
    </location>
</feature>
<dbReference type="AlphaFoldDB" id="A0A9P0CIS0"/>
<evidence type="ECO:0000313" key="10">
    <source>
        <dbReference type="Proteomes" id="UP001153636"/>
    </source>
</evidence>
<dbReference type="OrthoDB" id="1306014at2759"/>
<feature type="compositionally biased region" description="Low complexity" evidence="7">
    <location>
        <begin position="292"/>
        <end position="311"/>
    </location>
</feature>
<dbReference type="InterPro" id="IPR013087">
    <property type="entry name" value="Znf_C2H2_type"/>
</dbReference>
<evidence type="ECO:0000256" key="5">
    <source>
        <dbReference type="ARBA" id="ARBA00023242"/>
    </source>
</evidence>
<dbReference type="PANTHER" id="PTHR23215">
    <property type="entry name" value="ZINC FINGER PROTEIN 207"/>
    <property type="match status" value="1"/>
</dbReference>
<evidence type="ECO:0000256" key="7">
    <source>
        <dbReference type="SAM" id="MobiDB-lite"/>
    </source>
</evidence>
<dbReference type="CDD" id="cd20908">
    <property type="entry name" value="SUF4-like"/>
    <property type="match status" value="1"/>
</dbReference>
<dbReference type="PROSITE" id="PS00028">
    <property type="entry name" value="ZINC_FINGER_C2H2_1"/>
    <property type="match status" value="2"/>
</dbReference>
<keyword evidence="2" id="KW-0479">Metal-binding</keyword>
<feature type="compositionally biased region" description="Polar residues" evidence="7">
    <location>
        <begin position="227"/>
        <end position="243"/>
    </location>
</feature>
<evidence type="ECO:0000256" key="4">
    <source>
        <dbReference type="ARBA" id="ARBA00022833"/>
    </source>
</evidence>
<dbReference type="EMBL" id="OV651822">
    <property type="protein sequence ID" value="CAH1100615.1"/>
    <property type="molecule type" value="Genomic_DNA"/>
</dbReference>
<evidence type="ECO:0000256" key="6">
    <source>
        <dbReference type="PROSITE-ProRule" id="PRU00027"/>
    </source>
</evidence>
<accession>A0A9P0CIS0</accession>
<sequence length="403" mass="43848">MGRKKKKLSKPWCWYCNREFEDEKILIQHQKAKHFKCHICHKKLYTGPGLSIHCMQVHKETIDKVPNSLPNRSNVDIEIYGMEGIPAADLREHERQKQGSRPSNDSGSDDDEPTTKRPKPEGLLGNAPGVMQGVPNMVPGMMPPPGMPPGMGMGPMMQMGHMQHHFMHHHHPPGMQMMPAHMQQMMQQQAGPPKPLFPSAIPTSSSGGPIVGTDFKPISSAATISAPPTTNLSAGSNSEGNKVSTIATSSATSKIIHPSEDTSLEEIRARHSKYSRNIPSKTDDGPSSSSNAASELAMAVSAAQQAAAQQQKQHVDAMNHHHAMMQRFPVRVSGPPMTMTMGGPIMTPMRHQMLPGPPTLIGGPLMRPPPLQMPPGMIGMPPGMVYGGPMFPTGPVLMQPRYR</sequence>
<keyword evidence="3 6" id="KW-0863">Zinc-finger</keyword>
<evidence type="ECO:0000256" key="2">
    <source>
        <dbReference type="ARBA" id="ARBA00022723"/>
    </source>
</evidence>
<dbReference type="InterPro" id="IPR003656">
    <property type="entry name" value="Znf_BED"/>
</dbReference>
<feature type="compositionally biased region" description="Basic and acidic residues" evidence="7">
    <location>
        <begin position="257"/>
        <end position="269"/>
    </location>
</feature>
<evidence type="ECO:0000256" key="3">
    <source>
        <dbReference type="ARBA" id="ARBA00022771"/>
    </source>
</evidence>
<evidence type="ECO:0000256" key="1">
    <source>
        <dbReference type="ARBA" id="ARBA00004123"/>
    </source>
</evidence>
<dbReference type="PROSITE" id="PS50808">
    <property type="entry name" value="ZF_BED"/>
    <property type="match status" value="1"/>
</dbReference>
<dbReference type="SMART" id="SM00355">
    <property type="entry name" value="ZnF_C2H2"/>
    <property type="match status" value="2"/>
</dbReference>
<evidence type="ECO:0000259" key="8">
    <source>
        <dbReference type="PROSITE" id="PS50808"/>
    </source>
</evidence>
<dbReference type="GO" id="GO:0003677">
    <property type="term" value="F:DNA binding"/>
    <property type="evidence" value="ECO:0007669"/>
    <property type="project" value="InterPro"/>
</dbReference>